<evidence type="ECO:0000256" key="1">
    <source>
        <dbReference type="SAM" id="Coils"/>
    </source>
</evidence>
<gene>
    <name evidence="2" type="ORF">HK415_03560</name>
</gene>
<reference evidence="2 3" key="1">
    <citation type="submission" date="2020-05" db="EMBL/GenBank/DDBJ databases">
        <authorList>
            <person name="Khan S.A."/>
            <person name="Jeon C.O."/>
            <person name="Chun B.H."/>
        </authorList>
    </citation>
    <scope>NUCLEOTIDE SEQUENCE [LARGE SCALE GENOMIC DNA]</scope>
    <source>
        <strain evidence="2 3">B156</strain>
    </source>
</reference>
<evidence type="ECO:0000313" key="2">
    <source>
        <dbReference type="EMBL" id="NNU42437.1"/>
    </source>
</evidence>
<reference evidence="2 3" key="2">
    <citation type="submission" date="2020-06" db="EMBL/GenBank/DDBJ databases">
        <title>Ramlibacter rhizophilus sp. nov., isolated from rhizosphere soil of national flower Mugunghwa from South Korea.</title>
        <authorList>
            <person name="Zheng-Fei Y."/>
            <person name="Huan T."/>
        </authorList>
    </citation>
    <scope>NUCLEOTIDE SEQUENCE [LARGE SCALE GENOMIC DNA]</scope>
    <source>
        <strain evidence="2 3">B156</strain>
    </source>
</reference>
<name>A0A849K8N1_9BURK</name>
<dbReference type="AlphaFoldDB" id="A0A849K8N1"/>
<comment type="caution">
    <text evidence="2">The sequence shown here is derived from an EMBL/GenBank/DDBJ whole genome shotgun (WGS) entry which is preliminary data.</text>
</comment>
<keyword evidence="1" id="KW-0175">Coiled coil</keyword>
<dbReference type="EMBL" id="JABFCS010000001">
    <property type="protein sequence ID" value="NNU42437.1"/>
    <property type="molecule type" value="Genomic_DNA"/>
</dbReference>
<feature type="coiled-coil region" evidence="1">
    <location>
        <begin position="50"/>
        <end position="84"/>
    </location>
</feature>
<dbReference type="RefSeq" id="WP_171556801.1">
    <property type="nucleotide sequence ID" value="NZ_JABFCS010000001.1"/>
</dbReference>
<sequence>MTRLPTHTIDVAKSKTDQVQRDLEVASAELGLTHGALERELPPEAKTGDVAWAIEQNKVLERKVQQAAEELEEVTELLEQAQSAQP</sequence>
<keyword evidence="3" id="KW-1185">Reference proteome</keyword>
<evidence type="ECO:0000313" key="3">
    <source>
        <dbReference type="Proteomes" id="UP000552954"/>
    </source>
</evidence>
<dbReference type="Proteomes" id="UP000552954">
    <property type="component" value="Unassembled WGS sequence"/>
</dbReference>
<proteinExistence type="predicted"/>
<organism evidence="2 3">
    <name type="scientific">Ramlibacter montanisoli</name>
    <dbReference type="NCBI Taxonomy" id="2732512"/>
    <lineage>
        <taxon>Bacteria</taxon>
        <taxon>Pseudomonadati</taxon>
        <taxon>Pseudomonadota</taxon>
        <taxon>Betaproteobacteria</taxon>
        <taxon>Burkholderiales</taxon>
        <taxon>Comamonadaceae</taxon>
        <taxon>Ramlibacter</taxon>
    </lineage>
</organism>
<evidence type="ECO:0008006" key="4">
    <source>
        <dbReference type="Google" id="ProtNLM"/>
    </source>
</evidence>
<protein>
    <recommendedName>
        <fullName evidence="4">Valyl-tRNA synthetase tRNA-binding arm domain-containing protein</fullName>
    </recommendedName>
</protein>
<accession>A0A849K8N1</accession>